<dbReference type="PATRIC" id="fig|1408189.4.peg.237"/>
<dbReference type="Proteomes" id="UP000058446">
    <property type="component" value="Chromosome"/>
</dbReference>
<reference evidence="5 6" key="1">
    <citation type="submission" date="2013-10" db="EMBL/GenBank/DDBJ databases">
        <title>Complete genome sequence of Corynebacterium lactis DSM 45799(T), isolated from raw cow milk.</title>
        <authorList>
            <person name="Ruckert C."/>
            <person name="Albersmeier A."/>
            <person name="Lipski A."/>
            <person name="Kalinowski J."/>
        </authorList>
    </citation>
    <scope>NUCLEOTIDE SEQUENCE [LARGE SCALE GENOMIC DNA]</scope>
    <source>
        <strain evidence="5 6">RW2-5</strain>
    </source>
</reference>
<name>A0A0K2GY14_9CORY</name>
<dbReference type="InterPro" id="IPR001173">
    <property type="entry name" value="Glyco_trans_2-like"/>
</dbReference>
<evidence type="ECO:0000256" key="1">
    <source>
        <dbReference type="ARBA" id="ARBA00006739"/>
    </source>
</evidence>
<dbReference type="InterPro" id="IPR029044">
    <property type="entry name" value="Nucleotide-diphossugar_trans"/>
</dbReference>
<dbReference type="Pfam" id="PF00535">
    <property type="entry name" value="Glycos_transf_2"/>
    <property type="match status" value="1"/>
</dbReference>
<dbReference type="EMBL" id="CP006841">
    <property type="protein sequence ID" value="ALA66573.1"/>
    <property type="molecule type" value="Genomic_DNA"/>
</dbReference>
<comment type="similarity">
    <text evidence="1">Belongs to the glycosyltransferase 2 family.</text>
</comment>
<dbReference type="PANTHER" id="PTHR43685">
    <property type="entry name" value="GLYCOSYLTRANSFERASE"/>
    <property type="match status" value="1"/>
</dbReference>
<dbReference type="KEGG" id="clw:CLAC_01195"/>
<evidence type="ECO:0000313" key="6">
    <source>
        <dbReference type="Proteomes" id="UP000058446"/>
    </source>
</evidence>
<dbReference type="OrthoDB" id="7665907at2"/>
<dbReference type="Gene3D" id="3.90.550.10">
    <property type="entry name" value="Spore Coat Polysaccharide Biosynthesis Protein SpsA, Chain A"/>
    <property type="match status" value="1"/>
</dbReference>
<organism evidence="5 6">
    <name type="scientific">Corynebacterium lactis RW2-5</name>
    <dbReference type="NCBI Taxonomy" id="1408189"/>
    <lineage>
        <taxon>Bacteria</taxon>
        <taxon>Bacillati</taxon>
        <taxon>Actinomycetota</taxon>
        <taxon>Actinomycetes</taxon>
        <taxon>Mycobacteriales</taxon>
        <taxon>Corynebacteriaceae</taxon>
        <taxon>Corynebacterium</taxon>
    </lineage>
</organism>
<gene>
    <name evidence="5" type="ORF">CLAC_01195</name>
</gene>
<dbReference type="PANTHER" id="PTHR43685:SF5">
    <property type="entry name" value="GLYCOSYLTRANSFERASE EPSE-RELATED"/>
    <property type="match status" value="1"/>
</dbReference>
<proteinExistence type="inferred from homology"/>
<evidence type="ECO:0000313" key="5">
    <source>
        <dbReference type="EMBL" id="ALA66573.1"/>
    </source>
</evidence>
<dbReference type="RefSeq" id="WP_053411354.1">
    <property type="nucleotide sequence ID" value="NZ_CP006841.1"/>
</dbReference>
<evidence type="ECO:0000259" key="4">
    <source>
        <dbReference type="Pfam" id="PF00535"/>
    </source>
</evidence>
<evidence type="ECO:0000256" key="2">
    <source>
        <dbReference type="ARBA" id="ARBA00022676"/>
    </source>
</evidence>
<sequence>MSTPKMPIEELTALITVYHRVSPTELDQALESLWSQTRPAAEVVLVEDGPLPDALEAIVVKHEAQHPNLRVKRCAVNRGSGPASQEGLELVCTDWVARLDADDIAVPERFQRQWELHIEKPELGVIGSALAEFEGAPDNVVRVRKLPQTHEQIVSYAKMNSPVNNPSSLLRVDAVRAVGGYRDVPLMEDYDLWVRLLAAGVRFENMPEPLVKFRADGMLGRRSAQGIFAAELRMQRTLVELGLIGRPRALFNLAARTAFRLLPTAAMSRAYKRLFLR</sequence>
<dbReference type="InterPro" id="IPR050834">
    <property type="entry name" value="Glycosyltransf_2"/>
</dbReference>
<dbReference type="AlphaFoldDB" id="A0A0K2GY14"/>
<keyword evidence="2" id="KW-0328">Glycosyltransferase</keyword>
<dbReference type="GO" id="GO:0016757">
    <property type="term" value="F:glycosyltransferase activity"/>
    <property type="evidence" value="ECO:0007669"/>
    <property type="project" value="UniProtKB-KW"/>
</dbReference>
<accession>A0A0K2GY14</accession>
<keyword evidence="3 5" id="KW-0808">Transferase</keyword>
<protein>
    <submittedName>
        <fullName evidence="5">Glycosyltransferase</fullName>
    </submittedName>
</protein>
<keyword evidence="6" id="KW-1185">Reference proteome</keyword>
<feature type="domain" description="Glycosyltransferase 2-like" evidence="4">
    <location>
        <begin position="14"/>
        <end position="142"/>
    </location>
</feature>
<evidence type="ECO:0000256" key="3">
    <source>
        <dbReference type="ARBA" id="ARBA00022679"/>
    </source>
</evidence>
<dbReference type="SUPFAM" id="SSF53448">
    <property type="entry name" value="Nucleotide-diphospho-sugar transferases"/>
    <property type="match status" value="1"/>
</dbReference>
<dbReference type="STRING" id="1408189.CLAC_01195"/>